<dbReference type="KEGG" id="amc:MADE_1001460"/>
<dbReference type="PATRIC" id="fig|314275.5.peg.300"/>
<proteinExistence type="predicted"/>
<dbReference type="AlphaFoldDB" id="F2G4J8"/>
<reference evidence="1 2" key="2">
    <citation type="journal article" date="2015" name="Antonie Van Leeuwenhoek">
        <title>Ecophysiological diversity of a novel member of the genus Alteromonas, and description of Alteromonas mediterranea sp. nov.</title>
        <authorList>
            <person name="Ivanova E.P."/>
            <person name="Lopez-Perez M."/>
            <person name="Zabalos M."/>
            <person name="Nguyen S.H."/>
            <person name="Webb H.K."/>
            <person name="Ryan J."/>
            <person name="Lagutin K."/>
            <person name="Vyssotski M."/>
            <person name="Crawford R.J."/>
            <person name="Rodriguez-Valera F."/>
        </authorList>
    </citation>
    <scope>NUCLEOTIDE SEQUENCE [LARGE SCALE GENOMIC DNA]</scope>
    <source>
        <strain evidence="2">DSM 17117 / CIP 110805 / LMG 28347 / Deep ecotype</strain>
    </source>
</reference>
<evidence type="ECO:0000313" key="1">
    <source>
        <dbReference type="EMBL" id="AEA96441.1"/>
    </source>
</evidence>
<gene>
    <name evidence="1" type="ordered locus">MADE_1001460</name>
</gene>
<sequence>MADRKNTQSWIRSTFAKSRYELINDKYNSQLLALLDLENSVPSFMGIDCATALLQDMALCQYQAKLLRKYSSEPQRYLTLDCDGITLTVRCSKVDVDNVLKPIGKDGKPRIYKAGTAAKPAAFKVLTVSTYELNKGPTLGNGKPRYSHGFELRFYGDNYKSLFLYLESSENKSGKHSLRLSFNPNKLTRDEIKQALIHVQKRIGGEYRYMQLFSKAKVTRIDFGILLPGVSSAFVQAFRNNAKRIVSECIPFDGQRVVETTYLGKRQKSSHCIVYEKLLKESKDYSEVKTAIDCLAVTTRIEWRHLPNREGHSSELKGLTAFPSRLKQMRLISPNYFYLQSNDILQTMLTDKRQESVKLRRSHIRRVLKSKGKRMSVYKIEPTWLEQQQQLLTGKLVELILYPEFEC</sequence>
<organism evidence="1 2">
    <name type="scientific">Alteromonas mediterranea (strain DSM 17117 / CIP 110805 / LMG 28347 / Deep ecotype)</name>
    <dbReference type="NCBI Taxonomy" id="1774373"/>
    <lineage>
        <taxon>Bacteria</taxon>
        <taxon>Pseudomonadati</taxon>
        <taxon>Pseudomonadota</taxon>
        <taxon>Gammaproteobacteria</taxon>
        <taxon>Alteromonadales</taxon>
        <taxon>Alteromonadaceae</taxon>
        <taxon>Alteromonas/Salinimonas group</taxon>
        <taxon>Alteromonas</taxon>
    </lineage>
</organism>
<evidence type="ECO:0000313" key="2">
    <source>
        <dbReference type="Proteomes" id="UP000001870"/>
    </source>
</evidence>
<dbReference type="EMBL" id="CP001103">
    <property type="protein sequence ID" value="AEA96441.1"/>
    <property type="molecule type" value="Genomic_DNA"/>
</dbReference>
<dbReference type="Proteomes" id="UP000001870">
    <property type="component" value="Chromosome"/>
</dbReference>
<dbReference type="HOGENOM" id="CLU_675506_0_0_6"/>
<protein>
    <submittedName>
        <fullName evidence="1">Uncharacterized protein</fullName>
    </submittedName>
</protein>
<name>F2G4J8_ALTMD</name>
<dbReference type="RefSeq" id="WP_012516815.1">
    <property type="nucleotide sequence ID" value="NC_011138.3"/>
</dbReference>
<reference evidence="1 2" key="1">
    <citation type="journal article" date="2008" name="ISME J.">
        <title>Comparative genomics of two ecotypes of the marine planktonic copiotroph Alteromonas macleodii suggests alternative lifestyles associated with different kinds of particulate organic matter.</title>
        <authorList>
            <person name="Ivars-Martinez E."/>
            <person name="Martin-Cuadrado A.B."/>
            <person name="D'Auria G."/>
            <person name="Mira A."/>
            <person name="Ferriera S."/>
            <person name="Johnson J."/>
            <person name="Friedman R."/>
            <person name="Rodriguez-Valera F."/>
        </authorList>
    </citation>
    <scope>NUCLEOTIDE SEQUENCE [LARGE SCALE GENOMIC DNA]</scope>
    <source>
        <strain evidence="2">DSM 17117 / CIP 110805 / LMG 28347 / Deep ecotype</strain>
    </source>
</reference>
<keyword evidence="2" id="KW-1185">Reference proteome</keyword>
<accession>F2G4J8</accession>